<dbReference type="PANTHER" id="PTHR30329">
    <property type="entry name" value="STATOR ELEMENT OF FLAGELLAR MOTOR COMPLEX"/>
    <property type="match status" value="1"/>
</dbReference>
<evidence type="ECO:0000256" key="10">
    <source>
        <dbReference type="SAM" id="Phobius"/>
    </source>
</evidence>
<evidence type="ECO:0000259" key="11">
    <source>
        <dbReference type="PROSITE" id="PS51123"/>
    </source>
</evidence>
<evidence type="ECO:0000256" key="1">
    <source>
        <dbReference type="ARBA" id="ARBA00004162"/>
    </source>
</evidence>
<comment type="similarity">
    <text evidence="2">Belongs to the MotB family.</text>
</comment>
<protein>
    <submittedName>
        <fullName evidence="12">Flagellar motor protein MotB</fullName>
    </submittedName>
</protein>
<dbReference type="InterPro" id="IPR006665">
    <property type="entry name" value="OmpA-like"/>
</dbReference>
<dbReference type="Proteomes" id="UP000031967">
    <property type="component" value="Unassembled WGS sequence"/>
</dbReference>
<dbReference type="PANTHER" id="PTHR30329:SF21">
    <property type="entry name" value="LIPOPROTEIN YIAD-RELATED"/>
    <property type="match status" value="1"/>
</dbReference>
<proteinExistence type="inferred from homology"/>
<sequence>MGKPHKKQHHEEHIDETWLIPYADLLTLLLALFIILFASSKMDAKKYDTLMASLHSAFNGGAAQFQLSNLIPVNSSPNMENKKEDRQTDAPTAGKPDAAKLQEQLQKEEKDLEELKHNLDKYIADNNLIAQLDTKLTNERLVITIRDRALFDSGSAAFRPDSQKLAAAIGAMLGKYPGYRIEVAGHTDNVPISRGEFETNWDLSAKRALNFMKILLATSGIDPALFSSIGYGEYHPVASNDTAEGRAQNRRVEVSVIRHVKITDVAGQSGASSGP</sequence>
<evidence type="ECO:0000256" key="3">
    <source>
        <dbReference type="ARBA" id="ARBA00022475"/>
    </source>
</evidence>
<organism evidence="12 13">
    <name type="scientific">Gordoniibacillus kamchatkensis</name>
    <dbReference type="NCBI Taxonomy" id="1590651"/>
    <lineage>
        <taxon>Bacteria</taxon>
        <taxon>Bacillati</taxon>
        <taxon>Bacillota</taxon>
        <taxon>Bacilli</taxon>
        <taxon>Bacillales</taxon>
        <taxon>Paenibacillaceae</taxon>
        <taxon>Gordoniibacillus</taxon>
    </lineage>
</organism>
<keyword evidence="12" id="KW-0966">Cell projection</keyword>
<dbReference type="InterPro" id="IPR050330">
    <property type="entry name" value="Bact_OuterMem_StrucFunc"/>
</dbReference>
<evidence type="ECO:0000256" key="4">
    <source>
        <dbReference type="ARBA" id="ARBA00022692"/>
    </source>
</evidence>
<evidence type="ECO:0000256" key="6">
    <source>
        <dbReference type="ARBA" id="ARBA00023136"/>
    </source>
</evidence>
<name>A0ABR5ABV9_9BACL</name>
<dbReference type="RefSeq" id="WP_041050965.1">
    <property type="nucleotide sequence ID" value="NZ_JXAK01000058.1"/>
</dbReference>
<evidence type="ECO:0000313" key="13">
    <source>
        <dbReference type="Proteomes" id="UP000031967"/>
    </source>
</evidence>
<dbReference type="InterPro" id="IPR025713">
    <property type="entry name" value="MotB-like_N_dom"/>
</dbReference>
<comment type="subcellular location">
    <subcellularLocation>
        <location evidence="1">Cell membrane</location>
        <topology evidence="1">Single-pass membrane protein</topology>
    </subcellularLocation>
</comment>
<accession>A0ABR5ABV9</accession>
<dbReference type="SUPFAM" id="SSF103088">
    <property type="entry name" value="OmpA-like"/>
    <property type="match status" value="1"/>
</dbReference>
<evidence type="ECO:0000256" key="9">
    <source>
        <dbReference type="SAM" id="MobiDB-lite"/>
    </source>
</evidence>
<keyword evidence="13" id="KW-1185">Reference proteome</keyword>
<keyword evidence="3" id="KW-1003">Cell membrane</keyword>
<dbReference type="CDD" id="cd07185">
    <property type="entry name" value="OmpA_C-like"/>
    <property type="match status" value="1"/>
</dbReference>
<keyword evidence="12" id="KW-0282">Flagellum</keyword>
<dbReference type="EMBL" id="JXAK01000058">
    <property type="protein sequence ID" value="KIL38529.1"/>
    <property type="molecule type" value="Genomic_DNA"/>
</dbReference>
<dbReference type="InterPro" id="IPR036737">
    <property type="entry name" value="OmpA-like_sf"/>
</dbReference>
<evidence type="ECO:0000256" key="7">
    <source>
        <dbReference type="PROSITE-ProRule" id="PRU00473"/>
    </source>
</evidence>
<dbReference type="Pfam" id="PF00691">
    <property type="entry name" value="OmpA"/>
    <property type="match status" value="1"/>
</dbReference>
<keyword evidence="4 10" id="KW-0812">Transmembrane</keyword>
<feature type="transmembrane region" description="Helical" evidence="10">
    <location>
        <begin position="20"/>
        <end position="38"/>
    </location>
</feature>
<reference evidence="12 13" key="1">
    <citation type="submission" date="2014-12" db="EMBL/GenBank/DDBJ databases">
        <title>Draft genome sequence of Paenibacillus kamchatkensis strain B-2647.</title>
        <authorList>
            <person name="Karlyshev A.V."/>
            <person name="Kudryashova E.B."/>
        </authorList>
    </citation>
    <scope>NUCLEOTIDE SEQUENCE [LARGE SCALE GENOMIC DNA]</scope>
    <source>
        <strain evidence="12 13">VKM B-2647</strain>
    </source>
</reference>
<evidence type="ECO:0000256" key="2">
    <source>
        <dbReference type="ARBA" id="ARBA00008914"/>
    </source>
</evidence>
<evidence type="ECO:0000256" key="5">
    <source>
        <dbReference type="ARBA" id="ARBA00022989"/>
    </source>
</evidence>
<dbReference type="Pfam" id="PF13677">
    <property type="entry name" value="MotB_plug"/>
    <property type="match status" value="1"/>
</dbReference>
<comment type="caution">
    <text evidence="12">The sequence shown here is derived from an EMBL/GenBank/DDBJ whole genome shotgun (WGS) entry which is preliminary data.</text>
</comment>
<feature type="coiled-coil region" evidence="8">
    <location>
        <begin position="98"/>
        <end position="125"/>
    </location>
</feature>
<feature type="region of interest" description="Disordered" evidence="9">
    <location>
        <begin position="73"/>
        <end position="98"/>
    </location>
</feature>
<feature type="domain" description="OmpA-like" evidence="11">
    <location>
        <begin position="138"/>
        <end position="260"/>
    </location>
</feature>
<keyword evidence="6 7" id="KW-0472">Membrane</keyword>
<keyword evidence="5 10" id="KW-1133">Transmembrane helix</keyword>
<evidence type="ECO:0000256" key="8">
    <source>
        <dbReference type="SAM" id="Coils"/>
    </source>
</evidence>
<dbReference type="Gene3D" id="3.30.1330.60">
    <property type="entry name" value="OmpA-like domain"/>
    <property type="match status" value="1"/>
</dbReference>
<keyword evidence="12" id="KW-0969">Cilium</keyword>
<evidence type="ECO:0000313" key="12">
    <source>
        <dbReference type="EMBL" id="KIL38529.1"/>
    </source>
</evidence>
<gene>
    <name evidence="12" type="ORF">SD70_25730</name>
</gene>
<dbReference type="PROSITE" id="PS51123">
    <property type="entry name" value="OMPA_2"/>
    <property type="match status" value="1"/>
</dbReference>
<keyword evidence="8" id="KW-0175">Coiled coil</keyword>